<proteinExistence type="predicted"/>
<dbReference type="EMBL" id="JAEUBF010001246">
    <property type="protein sequence ID" value="KAH3672043.1"/>
    <property type="molecule type" value="Genomic_DNA"/>
</dbReference>
<dbReference type="InterPro" id="IPR037056">
    <property type="entry name" value="RNase_H1_N_sf"/>
</dbReference>
<accession>A0A9P8PGU3</accession>
<sequence length="122" mass="12995">MGQKYYGVQNGRETGVFSSWSDAKASTNGYSNNSFKSFSSPNAASQFVNGNPSYSIESKQGNYGVAQGRSNGVYNTWGGAKAQVQGYSGAEHRSFNNHAAAQNWVNQNSGFSKGQSGNKGPF</sequence>
<evidence type="ECO:0000313" key="3">
    <source>
        <dbReference type="Proteomes" id="UP000769528"/>
    </source>
</evidence>
<gene>
    <name evidence="2" type="ORF">WICMUC_004490</name>
</gene>
<reference evidence="2" key="2">
    <citation type="submission" date="2021-01" db="EMBL/GenBank/DDBJ databases">
        <authorList>
            <person name="Schikora-Tamarit M.A."/>
        </authorList>
    </citation>
    <scope>NUCLEOTIDE SEQUENCE</scope>
    <source>
        <strain evidence="2">CBS6341</strain>
    </source>
</reference>
<dbReference type="InterPro" id="IPR011320">
    <property type="entry name" value="RNase_H1_N"/>
</dbReference>
<dbReference type="AlphaFoldDB" id="A0A9P8PGU3"/>
<dbReference type="GO" id="GO:0043137">
    <property type="term" value="P:DNA replication, removal of RNA primer"/>
    <property type="evidence" value="ECO:0007669"/>
    <property type="project" value="TreeGrafter"/>
</dbReference>
<feature type="domain" description="Ribonuclease H1 N-terminal" evidence="1">
    <location>
        <begin position="63"/>
        <end position="104"/>
    </location>
</feature>
<dbReference type="OrthoDB" id="407198at2759"/>
<comment type="caution">
    <text evidence="2">The sequence shown here is derived from an EMBL/GenBank/DDBJ whole genome shotgun (WGS) entry which is preliminary data.</text>
</comment>
<keyword evidence="3" id="KW-1185">Reference proteome</keyword>
<evidence type="ECO:0000313" key="2">
    <source>
        <dbReference type="EMBL" id="KAH3672043.1"/>
    </source>
</evidence>
<organism evidence="2 3">
    <name type="scientific">Wickerhamomyces mucosus</name>
    <dbReference type="NCBI Taxonomy" id="1378264"/>
    <lineage>
        <taxon>Eukaryota</taxon>
        <taxon>Fungi</taxon>
        <taxon>Dikarya</taxon>
        <taxon>Ascomycota</taxon>
        <taxon>Saccharomycotina</taxon>
        <taxon>Saccharomycetes</taxon>
        <taxon>Phaffomycetales</taxon>
        <taxon>Wickerhamomycetaceae</taxon>
        <taxon>Wickerhamomyces</taxon>
    </lineage>
</organism>
<feature type="domain" description="Ribonuclease H1 N-terminal" evidence="1">
    <location>
        <begin position="4"/>
        <end position="47"/>
    </location>
</feature>
<dbReference type="InterPro" id="IPR009027">
    <property type="entry name" value="Ribosomal_bL9/RNase_H1_N"/>
</dbReference>
<reference evidence="2" key="1">
    <citation type="journal article" date="2021" name="Open Biol.">
        <title>Shared evolutionary footprints suggest mitochondrial oxidative damage underlies multiple complex I losses in fungi.</title>
        <authorList>
            <person name="Schikora-Tamarit M.A."/>
            <person name="Marcet-Houben M."/>
            <person name="Nosek J."/>
            <person name="Gabaldon T."/>
        </authorList>
    </citation>
    <scope>NUCLEOTIDE SEQUENCE</scope>
    <source>
        <strain evidence="2">CBS6341</strain>
    </source>
</reference>
<dbReference type="InterPro" id="IPR050092">
    <property type="entry name" value="RNase_H"/>
</dbReference>
<name>A0A9P8PGU3_9ASCO</name>
<dbReference type="SUPFAM" id="SSF55658">
    <property type="entry name" value="L9 N-domain-like"/>
    <property type="match status" value="2"/>
</dbReference>
<dbReference type="PANTHER" id="PTHR10642">
    <property type="entry name" value="RIBONUCLEASE H1"/>
    <property type="match status" value="1"/>
</dbReference>
<protein>
    <recommendedName>
        <fullName evidence="1">Ribonuclease H1 N-terminal domain-containing protein</fullName>
    </recommendedName>
</protein>
<dbReference type="Proteomes" id="UP000769528">
    <property type="component" value="Unassembled WGS sequence"/>
</dbReference>
<evidence type="ECO:0000259" key="1">
    <source>
        <dbReference type="Pfam" id="PF01693"/>
    </source>
</evidence>
<dbReference type="PANTHER" id="PTHR10642:SF26">
    <property type="entry name" value="RIBONUCLEASE H1"/>
    <property type="match status" value="1"/>
</dbReference>
<dbReference type="Pfam" id="PF01693">
    <property type="entry name" value="Cauli_VI"/>
    <property type="match status" value="2"/>
</dbReference>
<dbReference type="Gene3D" id="3.40.970.10">
    <property type="entry name" value="Ribonuclease H1, N-terminal domain"/>
    <property type="match status" value="2"/>
</dbReference>
<dbReference type="GO" id="GO:0004523">
    <property type="term" value="F:RNA-DNA hybrid ribonuclease activity"/>
    <property type="evidence" value="ECO:0007669"/>
    <property type="project" value="TreeGrafter"/>
</dbReference>